<dbReference type="EMBL" id="JAUSUZ010000001">
    <property type="protein sequence ID" value="MDQ0363352.1"/>
    <property type="molecule type" value="Genomic_DNA"/>
</dbReference>
<reference evidence="2 3" key="1">
    <citation type="submission" date="2023-07" db="EMBL/GenBank/DDBJ databases">
        <title>Sequencing the genomes of 1000 actinobacteria strains.</title>
        <authorList>
            <person name="Klenk H.-P."/>
        </authorList>
    </citation>
    <scope>NUCLEOTIDE SEQUENCE [LARGE SCALE GENOMIC DNA]</scope>
    <source>
        <strain evidence="2 3">DSM 44709</strain>
    </source>
</reference>
<gene>
    <name evidence="1" type="ORF">J2S42_000021</name>
    <name evidence="2" type="ORF">J2S42_008422</name>
</gene>
<dbReference type="EMBL" id="JAUSUZ010000002">
    <property type="protein sequence ID" value="MDQ0371674.1"/>
    <property type="molecule type" value="Genomic_DNA"/>
</dbReference>
<dbReference type="AlphaFoldDB" id="A0AAE4B2G4"/>
<organism evidence="2 3">
    <name type="scientific">Catenuloplanes indicus</name>
    <dbReference type="NCBI Taxonomy" id="137267"/>
    <lineage>
        <taxon>Bacteria</taxon>
        <taxon>Bacillati</taxon>
        <taxon>Actinomycetota</taxon>
        <taxon>Actinomycetes</taxon>
        <taxon>Micromonosporales</taxon>
        <taxon>Micromonosporaceae</taxon>
        <taxon>Catenuloplanes</taxon>
    </lineage>
</organism>
<comment type="caution">
    <text evidence="2">The sequence shown here is derived from an EMBL/GenBank/DDBJ whole genome shotgun (WGS) entry which is preliminary data.</text>
</comment>
<sequence>MSLTETQSRLYQDVIGAADGDDHRDVLAGMDASLDDKVAVAEELGGPGAGEAYRQEVGR</sequence>
<accession>A0AAE4B2G4</accession>
<evidence type="ECO:0000313" key="3">
    <source>
        <dbReference type="Proteomes" id="UP001240236"/>
    </source>
</evidence>
<protein>
    <submittedName>
        <fullName evidence="2">Uncharacterized protein</fullName>
    </submittedName>
</protein>
<dbReference type="Proteomes" id="UP001240236">
    <property type="component" value="Unassembled WGS sequence"/>
</dbReference>
<dbReference type="RefSeq" id="WP_307233914.1">
    <property type="nucleotide sequence ID" value="NZ_JAUSUZ010000001.1"/>
</dbReference>
<keyword evidence="3" id="KW-1185">Reference proteome</keyword>
<name>A0AAE4B2G4_9ACTN</name>
<proteinExistence type="predicted"/>
<evidence type="ECO:0000313" key="1">
    <source>
        <dbReference type="EMBL" id="MDQ0363352.1"/>
    </source>
</evidence>
<evidence type="ECO:0000313" key="2">
    <source>
        <dbReference type="EMBL" id="MDQ0371674.1"/>
    </source>
</evidence>